<dbReference type="Gene3D" id="3.10.450.50">
    <property type="match status" value="1"/>
</dbReference>
<dbReference type="Proteomes" id="UP000184356">
    <property type="component" value="Unassembled WGS sequence"/>
</dbReference>
<dbReference type="RefSeq" id="XP_040697586.1">
    <property type="nucleotide sequence ID" value="XM_040848100.1"/>
</dbReference>
<keyword evidence="5" id="KW-1185">Reference proteome</keyword>
<evidence type="ECO:0000259" key="3">
    <source>
        <dbReference type="Pfam" id="PF02982"/>
    </source>
</evidence>
<dbReference type="Pfam" id="PF02982">
    <property type="entry name" value="Scytalone_dh"/>
    <property type="match status" value="1"/>
</dbReference>
<feature type="domain" description="Scytalone dehydratase-like" evidence="3">
    <location>
        <begin position="9"/>
        <end position="112"/>
    </location>
</feature>
<dbReference type="OrthoDB" id="4417696at2759"/>
<comment type="similarity">
    <text evidence="1">Belongs to the scytalone dehydratase family.</text>
</comment>
<dbReference type="GO" id="GO:0016829">
    <property type="term" value="F:lyase activity"/>
    <property type="evidence" value="ECO:0007669"/>
    <property type="project" value="UniProtKB-KW"/>
</dbReference>
<evidence type="ECO:0000313" key="4">
    <source>
        <dbReference type="EMBL" id="OJJ53780.1"/>
    </source>
</evidence>
<keyword evidence="2" id="KW-0456">Lyase</keyword>
<dbReference type="InterPro" id="IPR032710">
    <property type="entry name" value="NTF2-like_dom_sf"/>
</dbReference>
<dbReference type="SUPFAM" id="SSF54427">
    <property type="entry name" value="NTF2-like"/>
    <property type="match status" value="1"/>
</dbReference>
<dbReference type="STRING" id="1036612.A0A1L9T2W6"/>
<dbReference type="GeneID" id="63764173"/>
<evidence type="ECO:0000313" key="5">
    <source>
        <dbReference type="Proteomes" id="UP000184356"/>
    </source>
</evidence>
<gene>
    <name evidence="4" type="ORF">ASPSYDRAFT_50534</name>
</gene>
<evidence type="ECO:0000256" key="2">
    <source>
        <dbReference type="ARBA" id="ARBA00023239"/>
    </source>
</evidence>
<name>A0A1L9T2W6_9EURO</name>
<dbReference type="VEuPathDB" id="FungiDB:ASPSYDRAFT_50534"/>
<dbReference type="EMBL" id="KV878596">
    <property type="protein sequence ID" value="OJJ53780.1"/>
    <property type="molecule type" value="Genomic_DNA"/>
</dbReference>
<evidence type="ECO:0000256" key="1">
    <source>
        <dbReference type="ARBA" id="ARBA00008584"/>
    </source>
</evidence>
<protein>
    <recommendedName>
        <fullName evidence="3">Scytalone dehydratase-like domain-containing protein</fullName>
    </recommendedName>
</protein>
<organism evidence="4 5">
    <name type="scientific">Aspergillus sydowii CBS 593.65</name>
    <dbReference type="NCBI Taxonomy" id="1036612"/>
    <lineage>
        <taxon>Eukaryota</taxon>
        <taxon>Fungi</taxon>
        <taxon>Dikarya</taxon>
        <taxon>Ascomycota</taxon>
        <taxon>Pezizomycotina</taxon>
        <taxon>Eurotiomycetes</taxon>
        <taxon>Eurotiomycetidae</taxon>
        <taxon>Eurotiales</taxon>
        <taxon>Aspergillaceae</taxon>
        <taxon>Aspergillus</taxon>
        <taxon>Aspergillus subgen. Nidulantes</taxon>
    </lineage>
</organism>
<sequence>MTGQPCIPEMESDAFISMMNSPDLIGDPLVHTQHLLGAVSYEYISENQTTAIHQIRAAHQRYSDDTLATVAHRSHCYGRIQHWYKRVGGTWKLAGLRPEMYWTEHDLSKIFPRRSVASRL</sequence>
<dbReference type="InterPro" id="IPR049884">
    <property type="entry name" value="Scytalone_dh"/>
</dbReference>
<dbReference type="AlphaFoldDB" id="A0A1L9T2W6"/>
<reference evidence="5" key="1">
    <citation type="journal article" date="2017" name="Genome Biol.">
        <title>Comparative genomics reveals high biological diversity and specific adaptations in the industrially and medically important fungal genus Aspergillus.</title>
        <authorList>
            <person name="de Vries R.P."/>
            <person name="Riley R."/>
            <person name="Wiebenga A."/>
            <person name="Aguilar-Osorio G."/>
            <person name="Amillis S."/>
            <person name="Uchima C.A."/>
            <person name="Anderluh G."/>
            <person name="Asadollahi M."/>
            <person name="Askin M."/>
            <person name="Barry K."/>
            <person name="Battaglia E."/>
            <person name="Bayram O."/>
            <person name="Benocci T."/>
            <person name="Braus-Stromeyer S.A."/>
            <person name="Caldana C."/>
            <person name="Canovas D."/>
            <person name="Cerqueira G.C."/>
            <person name="Chen F."/>
            <person name="Chen W."/>
            <person name="Choi C."/>
            <person name="Clum A."/>
            <person name="Dos Santos R.A."/>
            <person name="Damasio A.R."/>
            <person name="Diallinas G."/>
            <person name="Emri T."/>
            <person name="Fekete E."/>
            <person name="Flipphi M."/>
            <person name="Freyberg S."/>
            <person name="Gallo A."/>
            <person name="Gournas C."/>
            <person name="Habgood R."/>
            <person name="Hainaut M."/>
            <person name="Harispe M.L."/>
            <person name="Henrissat B."/>
            <person name="Hilden K.S."/>
            <person name="Hope R."/>
            <person name="Hossain A."/>
            <person name="Karabika E."/>
            <person name="Karaffa L."/>
            <person name="Karanyi Z."/>
            <person name="Krasevec N."/>
            <person name="Kuo A."/>
            <person name="Kusch H."/>
            <person name="LaButti K."/>
            <person name="Lagendijk E.L."/>
            <person name="Lapidus A."/>
            <person name="Levasseur A."/>
            <person name="Lindquist E."/>
            <person name="Lipzen A."/>
            <person name="Logrieco A.F."/>
            <person name="MacCabe A."/>
            <person name="Maekelae M.R."/>
            <person name="Malavazi I."/>
            <person name="Melin P."/>
            <person name="Meyer V."/>
            <person name="Mielnichuk N."/>
            <person name="Miskei M."/>
            <person name="Molnar A.P."/>
            <person name="Mule G."/>
            <person name="Ngan C.Y."/>
            <person name="Orejas M."/>
            <person name="Orosz E."/>
            <person name="Ouedraogo J.P."/>
            <person name="Overkamp K.M."/>
            <person name="Park H.-S."/>
            <person name="Perrone G."/>
            <person name="Piumi F."/>
            <person name="Punt P.J."/>
            <person name="Ram A.F."/>
            <person name="Ramon A."/>
            <person name="Rauscher S."/>
            <person name="Record E."/>
            <person name="Riano-Pachon D.M."/>
            <person name="Robert V."/>
            <person name="Roehrig J."/>
            <person name="Ruller R."/>
            <person name="Salamov A."/>
            <person name="Salih N.S."/>
            <person name="Samson R.A."/>
            <person name="Sandor E."/>
            <person name="Sanguinetti M."/>
            <person name="Schuetze T."/>
            <person name="Sepcic K."/>
            <person name="Shelest E."/>
            <person name="Sherlock G."/>
            <person name="Sophianopoulou V."/>
            <person name="Squina F.M."/>
            <person name="Sun H."/>
            <person name="Susca A."/>
            <person name="Todd R.B."/>
            <person name="Tsang A."/>
            <person name="Unkles S.E."/>
            <person name="van de Wiele N."/>
            <person name="van Rossen-Uffink D."/>
            <person name="Oliveira J.V."/>
            <person name="Vesth T.C."/>
            <person name="Visser J."/>
            <person name="Yu J.-H."/>
            <person name="Zhou M."/>
            <person name="Andersen M.R."/>
            <person name="Archer D.B."/>
            <person name="Baker S.E."/>
            <person name="Benoit I."/>
            <person name="Brakhage A.A."/>
            <person name="Braus G.H."/>
            <person name="Fischer R."/>
            <person name="Frisvad J.C."/>
            <person name="Goldman G.H."/>
            <person name="Houbraken J."/>
            <person name="Oakley B."/>
            <person name="Pocsi I."/>
            <person name="Scazzocchio C."/>
            <person name="Seiboth B."/>
            <person name="vanKuyk P.A."/>
            <person name="Wortman J."/>
            <person name="Dyer P.S."/>
            <person name="Grigoriev I.V."/>
        </authorList>
    </citation>
    <scope>NUCLEOTIDE SEQUENCE [LARGE SCALE GENOMIC DNA]</scope>
    <source>
        <strain evidence="5">CBS 593.65</strain>
    </source>
</reference>
<accession>A0A1L9T2W6</accession>
<proteinExistence type="inferred from homology"/>